<dbReference type="InterPro" id="IPR003658">
    <property type="entry name" value="Anti-sigma_ant"/>
</dbReference>
<evidence type="ECO:0000259" key="4">
    <source>
        <dbReference type="PROSITE" id="PS50801"/>
    </source>
</evidence>
<dbReference type="AlphaFoldDB" id="A0A495W3M9"/>
<dbReference type="RefSeq" id="WP_147455222.1">
    <property type="nucleotide sequence ID" value="NZ_RBXO01000001.1"/>
</dbReference>
<evidence type="ECO:0000313" key="5">
    <source>
        <dbReference type="EMBL" id="RKT56262.1"/>
    </source>
</evidence>
<dbReference type="Proteomes" id="UP000282084">
    <property type="component" value="Unassembled WGS sequence"/>
</dbReference>
<dbReference type="SUPFAM" id="SSF52091">
    <property type="entry name" value="SpoIIaa-like"/>
    <property type="match status" value="1"/>
</dbReference>
<evidence type="ECO:0000256" key="1">
    <source>
        <dbReference type="ARBA" id="ARBA00009013"/>
    </source>
</evidence>
<dbReference type="CDD" id="cd07043">
    <property type="entry name" value="STAS_anti-anti-sigma_factors"/>
    <property type="match status" value="1"/>
</dbReference>
<feature type="domain" description="STAS" evidence="4">
    <location>
        <begin position="55"/>
        <end position="162"/>
    </location>
</feature>
<reference evidence="5 6" key="1">
    <citation type="submission" date="2018-10" db="EMBL/GenBank/DDBJ databases">
        <title>Sequencing the genomes of 1000 actinobacteria strains.</title>
        <authorList>
            <person name="Klenk H.-P."/>
        </authorList>
    </citation>
    <scope>NUCLEOTIDE SEQUENCE [LARGE SCALE GENOMIC DNA]</scope>
    <source>
        <strain evidence="5 6">DSM 43800</strain>
    </source>
</reference>
<dbReference type="PANTHER" id="PTHR33495:SF2">
    <property type="entry name" value="ANTI-SIGMA FACTOR ANTAGONIST TM_1081-RELATED"/>
    <property type="match status" value="1"/>
</dbReference>
<dbReference type="GO" id="GO:0043856">
    <property type="term" value="F:anti-sigma factor antagonist activity"/>
    <property type="evidence" value="ECO:0007669"/>
    <property type="project" value="InterPro"/>
</dbReference>
<dbReference type="EMBL" id="RBXO01000001">
    <property type="protein sequence ID" value="RKT56262.1"/>
    <property type="molecule type" value="Genomic_DNA"/>
</dbReference>
<comment type="similarity">
    <text evidence="1 2">Belongs to the anti-sigma-factor antagonist family.</text>
</comment>
<protein>
    <recommendedName>
        <fullName evidence="2">Anti-sigma factor antagonist</fullName>
    </recommendedName>
</protein>
<dbReference type="Gene3D" id="3.30.750.24">
    <property type="entry name" value="STAS domain"/>
    <property type="match status" value="1"/>
</dbReference>
<dbReference type="PROSITE" id="PS50801">
    <property type="entry name" value="STAS"/>
    <property type="match status" value="1"/>
</dbReference>
<dbReference type="OrthoDB" id="3635700at2"/>
<keyword evidence="6" id="KW-1185">Reference proteome</keyword>
<evidence type="ECO:0000256" key="2">
    <source>
        <dbReference type="RuleBase" id="RU003749"/>
    </source>
</evidence>
<dbReference type="PANTHER" id="PTHR33495">
    <property type="entry name" value="ANTI-SIGMA FACTOR ANTAGONIST TM_1081-RELATED-RELATED"/>
    <property type="match status" value="1"/>
</dbReference>
<evidence type="ECO:0000256" key="3">
    <source>
        <dbReference type="SAM" id="MobiDB-lite"/>
    </source>
</evidence>
<gene>
    <name evidence="5" type="ORF">C8E97_4955</name>
</gene>
<sequence>MDLFDDDPVTRYPRRHVRRVDDLPRPGGTPDGAHPARAATHDRRLIAADDPAGLVSLRSEWRRDAVVTTVAGEVDASTAGTVRAELLARLDERPATLVVDLRGVGFLGACGVSVLVGVERCARRRGVGLSVVAAHRRVLRPLLVTRAHHVLHLVPTLGDALA</sequence>
<organism evidence="5 6">
    <name type="scientific">Saccharothrix australiensis</name>
    <dbReference type="NCBI Taxonomy" id="2072"/>
    <lineage>
        <taxon>Bacteria</taxon>
        <taxon>Bacillati</taxon>
        <taxon>Actinomycetota</taxon>
        <taxon>Actinomycetes</taxon>
        <taxon>Pseudonocardiales</taxon>
        <taxon>Pseudonocardiaceae</taxon>
        <taxon>Saccharothrix</taxon>
    </lineage>
</organism>
<comment type="caution">
    <text evidence="5">The sequence shown here is derived from an EMBL/GenBank/DDBJ whole genome shotgun (WGS) entry which is preliminary data.</text>
</comment>
<dbReference type="NCBIfam" id="TIGR00377">
    <property type="entry name" value="ant_ant_sig"/>
    <property type="match status" value="1"/>
</dbReference>
<proteinExistence type="inferred from homology"/>
<dbReference type="InterPro" id="IPR002645">
    <property type="entry name" value="STAS_dom"/>
</dbReference>
<name>A0A495W3M9_9PSEU</name>
<feature type="region of interest" description="Disordered" evidence="3">
    <location>
        <begin position="15"/>
        <end position="40"/>
    </location>
</feature>
<dbReference type="Pfam" id="PF01740">
    <property type="entry name" value="STAS"/>
    <property type="match status" value="1"/>
</dbReference>
<dbReference type="InterPro" id="IPR036513">
    <property type="entry name" value="STAS_dom_sf"/>
</dbReference>
<evidence type="ECO:0000313" key="6">
    <source>
        <dbReference type="Proteomes" id="UP000282084"/>
    </source>
</evidence>
<accession>A0A495W3M9</accession>